<dbReference type="PANTHER" id="PTHR10629:SF52">
    <property type="entry name" value="DNA (CYTOSINE-5)-METHYLTRANSFERASE 1"/>
    <property type="match status" value="1"/>
</dbReference>
<dbReference type="GO" id="GO:0003677">
    <property type="term" value="F:DNA binding"/>
    <property type="evidence" value="ECO:0007669"/>
    <property type="project" value="TreeGrafter"/>
</dbReference>
<dbReference type="PANTHER" id="PTHR10629">
    <property type="entry name" value="CYTOSINE-SPECIFIC METHYLTRANSFERASE"/>
    <property type="match status" value="1"/>
</dbReference>
<keyword evidence="5" id="KW-0680">Restriction system</keyword>
<dbReference type="Proteomes" id="UP000181686">
    <property type="component" value="Unassembled WGS sequence"/>
</dbReference>
<dbReference type="RefSeq" id="WP_071491856.1">
    <property type="nucleotide sequence ID" value="NZ_LT629708.1"/>
</dbReference>
<dbReference type="EMBL" id="MDGK01000058">
    <property type="protein sequence ID" value="OIN05060.1"/>
    <property type="molecule type" value="Genomic_DNA"/>
</dbReference>
<dbReference type="Proteomes" id="UP000182654">
    <property type="component" value="Chromosome I"/>
</dbReference>
<dbReference type="EMBL" id="LT629708">
    <property type="protein sequence ID" value="SDO61211.1"/>
    <property type="molecule type" value="Genomic_DNA"/>
</dbReference>
<evidence type="ECO:0000256" key="5">
    <source>
        <dbReference type="ARBA" id="ARBA00022747"/>
    </source>
</evidence>
<evidence type="ECO:0000313" key="10">
    <source>
        <dbReference type="Proteomes" id="UP000182654"/>
    </source>
</evidence>
<protein>
    <recommendedName>
        <fullName evidence="1">DNA (cytosine-5-)-methyltransferase</fullName>
        <ecNumber evidence="1">2.1.1.37</ecNumber>
    </recommendedName>
</protein>
<evidence type="ECO:0000313" key="8">
    <source>
        <dbReference type="EMBL" id="SDO61211.1"/>
    </source>
</evidence>
<reference evidence="7 9" key="1">
    <citation type="submission" date="2016-08" db="EMBL/GenBank/DDBJ databases">
        <title>Draft genome sequence of the type strain of Pseudomonas extremorientalis LMG 19695T isolated from drinking water reservoir.</title>
        <authorList>
            <person name="Tambong J.T."/>
        </authorList>
    </citation>
    <scope>NUCLEOTIDE SEQUENCE [LARGE SCALE GENOMIC DNA]</scope>
    <source>
        <strain evidence="7 9">LMG 19695</strain>
    </source>
</reference>
<dbReference type="GO" id="GO:0044027">
    <property type="term" value="P:negative regulation of gene expression via chromosomal CpG island methylation"/>
    <property type="evidence" value="ECO:0007669"/>
    <property type="project" value="TreeGrafter"/>
</dbReference>
<dbReference type="EC" id="2.1.1.37" evidence="1"/>
<evidence type="ECO:0000313" key="9">
    <source>
        <dbReference type="Proteomes" id="UP000181686"/>
    </source>
</evidence>
<dbReference type="Pfam" id="PF00145">
    <property type="entry name" value="DNA_methylase"/>
    <property type="match status" value="1"/>
</dbReference>
<evidence type="ECO:0000256" key="3">
    <source>
        <dbReference type="ARBA" id="ARBA00022679"/>
    </source>
</evidence>
<keyword evidence="10" id="KW-1185">Reference proteome</keyword>
<dbReference type="InterPro" id="IPR050390">
    <property type="entry name" value="C5-Methyltransferase"/>
</dbReference>
<keyword evidence="4" id="KW-0949">S-adenosyl-L-methionine</keyword>
<gene>
    <name evidence="7" type="ORF">BFN10_24440</name>
    <name evidence="8" type="ORF">SAMN04490184_0986</name>
</gene>
<name>A0A1H0KZN5_9PSED</name>
<reference evidence="8 10" key="2">
    <citation type="submission" date="2016-10" db="EMBL/GenBank/DDBJ databases">
        <authorList>
            <person name="Varghese N."/>
            <person name="Submissions S."/>
        </authorList>
    </citation>
    <scope>NUCLEOTIDE SEQUENCE [LARGE SCALE GENOMIC DNA]</scope>
    <source>
        <strain evidence="8 10">BS2774</strain>
    </source>
</reference>
<comment type="catalytic activity">
    <reaction evidence="6">
        <text>a 2'-deoxycytidine in DNA + S-adenosyl-L-methionine = a 5-methyl-2'-deoxycytidine in DNA + S-adenosyl-L-homocysteine + H(+)</text>
        <dbReference type="Rhea" id="RHEA:13681"/>
        <dbReference type="Rhea" id="RHEA-COMP:11369"/>
        <dbReference type="Rhea" id="RHEA-COMP:11370"/>
        <dbReference type="ChEBI" id="CHEBI:15378"/>
        <dbReference type="ChEBI" id="CHEBI:57856"/>
        <dbReference type="ChEBI" id="CHEBI:59789"/>
        <dbReference type="ChEBI" id="CHEBI:85452"/>
        <dbReference type="ChEBI" id="CHEBI:85454"/>
        <dbReference type="EC" id="2.1.1.37"/>
    </reaction>
</comment>
<dbReference type="Gene3D" id="3.40.50.150">
    <property type="entry name" value="Vaccinia Virus protein VP39"/>
    <property type="match status" value="1"/>
</dbReference>
<evidence type="ECO:0000256" key="2">
    <source>
        <dbReference type="ARBA" id="ARBA00022603"/>
    </source>
</evidence>
<evidence type="ECO:0000313" key="7">
    <source>
        <dbReference type="EMBL" id="OIN05060.1"/>
    </source>
</evidence>
<dbReference type="PRINTS" id="PR00105">
    <property type="entry name" value="C5METTRFRASE"/>
</dbReference>
<dbReference type="GO" id="GO:0009307">
    <property type="term" value="P:DNA restriction-modification system"/>
    <property type="evidence" value="ECO:0007669"/>
    <property type="project" value="UniProtKB-KW"/>
</dbReference>
<dbReference type="AlphaFoldDB" id="A0A1H0KZN5"/>
<dbReference type="InterPro" id="IPR001525">
    <property type="entry name" value="C5_MeTfrase"/>
</dbReference>
<keyword evidence="2" id="KW-0489">Methyltransferase</keyword>
<dbReference type="InterPro" id="IPR029063">
    <property type="entry name" value="SAM-dependent_MTases_sf"/>
</dbReference>
<proteinExistence type="predicted"/>
<keyword evidence="3" id="KW-0808">Transferase</keyword>
<dbReference type="GO" id="GO:0032259">
    <property type="term" value="P:methylation"/>
    <property type="evidence" value="ECO:0007669"/>
    <property type="project" value="UniProtKB-KW"/>
</dbReference>
<sequence length="637" mass="69473">MSAQQKFPQFIHGQPSMGLPFEKELVVDLFAGGGGASTGIARAYREPDVAVNHNPIALAVHRANHPNTAHYVADVYEVDPRKATGGQPVAIIWASPDCRHHSKAKGGAPRDRGVRGLAWVVIRWLFVTRSRLLFLENVEEFCGWGPIDDHGQPIKAERGRTFKAFIAAISTGLPAEHPDMPEIMQAIGEFVPMEALVKGLGYNAEWRERIAANAGAPTIRKRLYLVARSDGLPIVWPEPVRHKKPTAKQQPWRTAAECIDWSNLGKTIFRDKPMALNTRRRVAKGMWRHVITSEKPFIVPMRGTSQAHTSTHSVDESISTVSAGGTHHGLVQPAAAPFLTECANGSSQRNFDVQEALRTQVAQVKGGHFAMAACHLTHLTHHGERSGYSPDESARTVTGANRGEQALVAASLVTLRKGSVGADVDGPLEVVATSTGHHAVTAAFFEQANGGFYKGDGRSAYQPTSTICQAGANQRLATAYLVKYYGCDKGGVSLTEPMHTLPTKDRVALVEVVQVPDTLTPDQMEGARRCAAFMHEHLPEHFKEPAEIVMIGGYVLVDITLRMLQPPELKAAQGFDKDYIIDRGLFVDPVTGTEQWLPINKTNQVRLIGNSVCPDEAEALVRANAADIIELYQRLAA</sequence>
<dbReference type="GO" id="GO:0003886">
    <property type="term" value="F:DNA (cytosine-5-)-methyltransferase activity"/>
    <property type="evidence" value="ECO:0007669"/>
    <property type="project" value="UniProtKB-EC"/>
</dbReference>
<dbReference type="SUPFAM" id="SSF53335">
    <property type="entry name" value="S-adenosyl-L-methionine-dependent methyltransferases"/>
    <property type="match status" value="1"/>
</dbReference>
<evidence type="ECO:0000256" key="1">
    <source>
        <dbReference type="ARBA" id="ARBA00011975"/>
    </source>
</evidence>
<accession>A0A1H0KZN5</accession>
<evidence type="ECO:0000256" key="6">
    <source>
        <dbReference type="ARBA" id="ARBA00047422"/>
    </source>
</evidence>
<dbReference type="Gene3D" id="3.90.120.10">
    <property type="entry name" value="DNA Methylase, subunit A, domain 2"/>
    <property type="match status" value="1"/>
</dbReference>
<evidence type="ECO:0000256" key="4">
    <source>
        <dbReference type="ARBA" id="ARBA00022691"/>
    </source>
</evidence>
<organism evidence="7 9">
    <name type="scientific">Pseudomonas extremorientalis</name>
    <dbReference type="NCBI Taxonomy" id="169669"/>
    <lineage>
        <taxon>Bacteria</taxon>
        <taxon>Pseudomonadati</taxon>
        <taxon>Pseudomonadota</taxon>
        <taxon>Gammaproteobacteria</taxon>
        <taxon>Pseudomonadales</taxon>
        <taxon>Pseudomonadaceae</taxon>
        <taxon>Pseudomonas</taxon>
    </lineage>
</organism>